<dbReference type="InterPro" id="IPR001264">
    <property type="entry name" value="Glyco_trans_51"/>
</dbReference>
<name>J9GHA3_9ZZZZ</name>
<reference evidence="2" key="1">
    <citation type="journal article" date="2012" name="PLoS ONE">
        <title>Gene sets for utilization of primary and secondary nutrition supplies in the distal gut of endangered iberian lynx.</title>
        <authorList>
            <person name="Alcaide M."/>
            <person name="Messina E."/>
            <person name="Richter M."/>
            <person name="Bargiela R."/>
            <person name="Peplies J."/>
            <person name="Huws S.A."/>
            <person name="Newbold C.J."/>
            <person name="Golyshin P.N."/>
            <person name="Simon M.A."/>
            <person name="Lopez G."/>
            <person name="Yakimov M.M."/>
            <person name="Ferrer M."/>
        </authorList>
    </citation>
    <scope>NUCLEOTIDE SEQUENCE</scope>
</reference>
<dbReference type="InterPro" id="IPR036950">
    <property type="entry name" value="PBP_transglycosylase"/>
</dbReference>
<dbReference type="EMBL" id="AMCI01003034">
    <property type="protein sequence ID" value="EJX01243.1"/>
    <property type="molecule type" value="Genomic_DNA"/>
</dbReference>
<keyword evidence="2" id="KW-0328">Glycosyltransferase</keyword>
<dbReference type="SUPFAM" id="SSF53955">
    <property type="entry name" value="Lysozyme-like"/>
    <property type="match status" value="1"/>
</dbReference>
<dbReference type="Pfam" id="PF00912">
    <property type="entry name" value="Transgly"/>
    <property type="match status" value="1"/>
</dbReference>
<keyword evidence="2" id="KW-0808">Transferase</keyword>
<dbReference type="GO" id="GO:0016757">
    <property type="term" value="F:glycosyltransferase activity"/>
    <property type="evidence" value="ECO:0007669"/>
    <property type="project" value="UniProtKB-KW"/>
</dbReference>
<dbReference type="Gene3D" id="1.10.3810.10">
    <property type="entry name" value="Biosynthetic peptidoglycan transglycosylase-like"/>
    <property type="match status" value="1"/>
</dbReference>
<dbReference type="EC" id="2.4.-.-" evidence="2"/>
<organism evidence="2">
    <name type="scientific">gut metagenome</name>
    <dbReference type="NCBI Taxonomy" id="749906"/>
    <lineage>
        <taxon>unclassified sequences</taxon>
        <taxon>metagenomes</taxon>
        <taxon>organismal metagenomes</taxon>
    </lineage>
</organism>
<dbReference type="AlphaFoldDB" id="J9GHA3"/>
<protein>
    <submittedName>
        <fullName evidence="2">Protein containing Glycosyl transferase, family 51 domain protein</fullName>
        <ecNumber evidence="2">2.4.-.-</ecNumber>
    </submittedName>
</protein>
<accession>J9GHA3</accession>
<dbReference type="InterPro" id="IPR023346">
    <property type="entry name" value="Lysozyme-like_dom_sf"/>
</dbReference>
<feature type="domain" description="Glycosyl transferase family 51" evidence="1">
    <location>
        <begin position="2"/>
        <end position="47"/>
    </location>
</feature>
<proteinExistence type="predicted"/>
<gene>
    <name evidence="2" type="ORF">EVA_10652</name>
</gene>
<evidence type="ECO:0000259" key="1">
    <source>
        <dbReference type="Pfam" id="PF00912"/>
    </source>
</evidence>
<comment type="caution">
    <text evidence="2">The sequence shown here is derived from an EMBL/GenBank/DDBJ whole genome shotgun (WGS) entry which is preliminary data.</text>
</comment>
<evidence type="ECO:0000313" key="2">
    <source>
        <dbReference type="EMBL" id="EJX01243.1"/>
    </source>
</evidence>
<sequence length="78" mass="8876">MKLKIQEIYLALIAEQSISKEDIMEYYLNRIWFGSGGNTRGITKSRQNTTSTKMSVPSTLANRHSLLVVSTRHLPITH</sequence>